<evidence type="ECO:0000259" key="3">
    <source>
        <dbReference type="PROSITE" id="PS51186"/>
    </source>
</evidence>
<dbReference type="GO" id="GO:0005840">
    <property type="term" value="C:ribosome"/>
    <property type="evidence" value="ECO:0007669"/>
    <property type="project" value="UniProtKB-KW"/>
</dbReference>
<sequence>MDTRVTAIPIRAAEPADIDALLRIEEAVFPGDRLTRRNFRHAVRSPSLLALVAGTPGDVRGYVFVETRRGSRAARLSSLAVAPDAGRAGLGRRLVLAAEQGARDRGCDLIRLEVRADNAGAIALYERAGYRRAGAEADYYDDGETALRFEKTLPADAVADTR</sequence>
<dbReference type="InterPro" id="IPR016181">
    <property type="entry name" value="Acyl_CoA_acyltransferase"/>
</dbReference>
<dbReference type="GO" id="GO:0016747">
    <property type="term" value="F:acyltransferase activity, transferring groups other than amino-acyl groups"/>
    <property type="evidence" value="ECO:0007669"/>
    <property type="project" value="InterPro"/>
</dbReference>
<evidence type="ECO:0000256" key="2">
    <source>
        <dbReference type="ARBA" id="ARBA00023315"/>
    </source>
</evidence>
<dbReference type="Proteomes" id="UP000295122">
    <property type="component" value="Unassembled WGS sequence"/>
</dbReference>
<organism evidence="4 5">
    <name type="scientific">Enterovirga rhinocerotis</name>
    <dbReference type="NCBI Taxonomy" id="1339210"/>
    <lineage>
        <taxon>Bacteria</taxon>
        <taxon>Pseudomonadati</taxon>
        <taxon>Pseudomonadota</taxon>
        <taxon>Alphaproteobacteria</taxon>
        <taxon>Hyphomicrobiales</taxon>
        <taxon>Methylobacteriaceae</taxon>
        <taxon>Enterovirga</taxon>
    </lineage>
</organism>
<proteinExistence type="predicted"/>
<name>A0A4R7BKS8_9HYPH</name>
<evidence type="ECO:0000256" key="1">
    <source>
        <dbReference type="ARBA" id="ARBA00022679"/>
    </source>
</evidence>
<dbReference type="Pfam" id="PF00583">
    <property type="entry name" value="Acetyltransf_1"/>
    <property type="match status" value="1"/>
</dbReference>
<dbReference type="AlphaFoldDB" id="A0A4R7BKS8"/>
<dbReference type="PROSITE" id="PS51186">
    <property type="entry name" value="GNAT"/>
    <property type="match status" value="1"/>
</dbReference>
<keyword evidence="2" id="KW-0012">Acyltransferase</keyword>
<evidence type="ECO:0000313" key="5">
    <source>
        <dbReference type="Proteomes" id="UP000295122"/>
    </source>
</evidence>
<dbReference type="SUPFAM" id="SSF55729">
    <property type="entry name" value="Acyl-CoA N-acyltransferases (Nat)"/>
    <property type="match status" value="1"/>
</dbReference>
<dbReference type="EMBL" id="SNZR01000018">
    <property type="protein sequence ID" value="TDR85192.1"/>
    <property type="molecule type" value="Genomic_DNA"/>
</dbReference>
<dbReference type="Gene3D" id="3.40.630.30">
    <property type="match status" value="1"/>
</dbReference>
<reference evidence="4 5" key="1">
    <citation type="submission" date="2019-03" db="EMBL/GenBank/DDBJ databases">
        <title>Genomic Encyclopedia of Type Strains, Phase IV (KMG-IV): sequencing the most valuable type-strain genomes for metagenomic binning, comparative biology and taxonomic classification.</title>
        <authorList>
            <person name="Goeker M."/>
        </authorList>
    </citation>
    <scope>NUCLEOTIDE SEQUENCE [LARGE SCALE GENOMIC DNA]</scope>
    <source>
        <strain evidence="4 5">DSM 25903</strain>
    </source>
</reference>
<dbReference type="OrthoDB" id="9803233at2"/>
<comment type="caution">
    <text evidence="4">The sequence shown here is derived from an EMBL/GenBank/DDBJ whole genome shotgun (WGS) entry which is preliminary data.</text>
</comment>
<dbReference type="InterPro" id="IPR050832">
    <property type="entry name" value="Bact_Acetyltransf"/>
</dbReference>
<keyword evidence="4" id="KW-0689">Ribosomal protein</keyword>
<feature type="domain" description="N-acetyltransferase" evidence="3">
    <location>
        <begin position="8"/>
        <end position="154"/>
    </location>
</feature>
<accession>A0A4R7BKS8</accession>
<protein>
    <submittedName>
        <fullName evidence="4">Ribosomal protein S18 acetylase RimI-like enzyme</fullName>
    </submittedName>
</protein>
<dbReference type="PANTHER" id="PTHR43877">
    <property type="entry name" value="AMINOALKYLPHOSPHONATE N-ACETYLTRANSFERASE-RELATED-RELATED"/>
    <property type="match status" value="1"/>
</dbReference>
<keyword evidence="1" id="KW-0808">Transferase</keyword>
<dbReference type="PANTHER" id="PTHR43877:SF2">
    <property type="entry name" value="AMINOALKYLPHOSPHONATE N-ACETYLTRANSFERASE-RELATED"/>
    <property type="match status" value="1"/>
</dbReference>
<evidence type="ECO:0000313" key="4">
    <source>
        <dbReference type="EMBL" id="TDR85192.1"/>
    </source>
</evidence>
<keyword evidence="5" id="KW-1185">Reference proteome</keyword>
<dbReference type="CDD" id="cd04301">
    <property type="entry name" value="NAT_SF"/>
    <property type="match status" value="1"/>
</dbReference>
<keyword evidence="4" id="KW-0687">Ribonucleoprotein</keyword>
<dbReference type="InterPro" id="IPR000182">
    <property type="entry name" value="GNAT_dom"/>
</dbReference>
<gene>
    <name evidence="4" type="ORF">EV668_4737</name>
</gene>